<keyword evidence="6" id="KW-1185">Reference proteome</keyword>
<dbReference type="GO" id="GO:0008233">
    <property type="term" value="F:peptidase activity"/>
    <property type="evidence" value="ECO:0007669"/>
    <property type="project" value="InterPro"/>
</dbReference>
<dbReference type="AlphaFoldDB" id="A0A2T3W7J6"/>
<dbReference type="InterPro" id="IPR002410">
    <property type="entry name" value="Peptidase_S33"/>
</dbReference>
<keyword evidence="2" id="KW-0378">Hydrolase</keyword>
<dbReference type="Gene3D" id="3.40.50.1820">
    <property type="entry name" value="alpha/beta hydrolase"/>
    <property type="match status" value="1"/>
</dbReference>
<dbReference type="SUPFAM" id="SSF53474">
    <property type="entry name" value="alpha/beta-Hydrolases"/>
    <property type="match status" value="1"/>
</dbReference>
<accession>A0A2T3W7J6</accession>
<dbReference type="PRINTS" id="PR00793">
    <property type="entry name" value="PROAMNOPTASE"/>
</dbReference>
<comment type="similarity">
    <text evidence="1">Belongs to the peptidase S33 family.</text>
</comment>
<protein>
    <recommendedName>
        <fullName evidence="4">AB hydrolase-1 domain-containing protein</fullName>
    </recommendedName>
</protein>
<dbReference type="InterPro" id="IPR050471">
    <property type="entry name" value="AB_hydrolase"/>
</dbReference>
<dbReference type="Pfam" id="PF00561">
    <property type="entry name" value="Abhydrolase_1"/>
    <property type="match status" value="1"/>
</dbReference>
<feature type="region of interest" description="Disordered" evidence="3">
    <location>
        <begin position="13"/>
        <end position="33"/>
    </location>
</feature>
<dbReference type="Proteomes" id="UP000240317">
    <property type="component" value="Unassembled WGS sequence"/>
</dbReference>
<evidence type="ECO:0000259" key="4">
    <source>
        <dbReference type="Pfam" id="PF00561"/>
    </source>
</evidence>
<evidence type="ECO:0000256" key="2">
    <source>
        <dbReference type="ARBA" id="ARBA00022801"/>
    </source>
</evidence>
<organism evidence="5 6">
    <name type="scientific">Deinococcus arcticus</name>
    <dbReference type="NCBI Taxonomy" id="2136176"/>
    <lineage>
        <taxon>Bacteria</taxon>
        <taxon>Thermotogati</taxon>
        <taxon>Deinococcota</taxon>
        <taxon>Deinococci</taxon>
        <taxon>Deinococcales</taxon>
        <taxon>Deinococcaceae</taxon>
        <taxon>Deinococcus</taxon>
    </lineage>
</organism>
<name>A0A2T3W7J6_9DEIO</name>
<dbReference type="InterPro" id="IPR000073">
    <property type="entry name" value="AB_hydrolase_1"/>
</dbReference>
<evidence type="ECO:0000313" key="6">
    <source>
        <dbReference type="Proteomes" id="UP000240317"/>
    </source>
</evidence>
<evidence type="ECO:0000313" key="5">
    <source>
        <dbReference type="EMBL" id="PTA67723.1"/>
    </source>
</evidence>
<feature type="domain" description="AB hydrolase-1" evidence="4">
    <location>
        <begin position="135"/>
        <end position="247"/>
    </location>
</feature>
<dbReference type="PANTHER" id="PTHR43433">
    <property type="entry name" value="HYDROLASE, ALPHA/BETA FOLD FAMILY PROTEIN"/>
    <property type="match status" value="1"/>
</dbReference>
<evidence type="ECO:0000256" key="1">
    <source>
        <dbReference type="ARBA" id="ARBA00010088"/>
    </source>
</evidence>
<dbReference type="GO" id="GO:0006508">
    <property type="term" value="P:proteolysis"/>
    <property type="evidence" value="ECO:0007669"/>
    <property type="project" value="InterPro"/>
</dbReference>
<dbReference type="InterPro" id="IPR029058">
    <property type="entry name" value="AB_hydrolase_fold"/>
</dbReference>
<comment type="caution">
    <text evidence="5">The sequence shown here is derived from an EMBL/GenBank/DDBJ whole genome shotgun (WGS) entry which is preliminary data.</text>
</comment>
<proteinExistence type="inferred from homology"/>
<dbReference type="PANTHER" id="PTHR43433:SF5">
    <property type="entry name" value="AB HYDROLASE-1 DOMAIN-CONTAINING PROTEIN"/>
    <property type="match status" value="1"/>
</dbReference>
<sequence length="345" mass="36789">MWRNWPRRCAPRAVLPRPPLYPSPRCRGGSARPLGCNTDGRPYPEHPGRRGMVPALGWGRSNARNSVSVPALLRSVASPSGRKIPEDVTECFGTRRTLRQVADVAGAKRRDTGDMVISAADGTPLHVTALGKGAPLLLLSGGPGCVNYLGPVAALLPGWRCLLPDPRGVGQSGGGLHDLTTALADLEALRAALGIERWRVLGHSWGADLGLAYTLAHPARVAQLLSVAGTGIQNDRDWKAAYEAGKGQEPALDVAWNPEVHRALLSDWRALIKAPDLLRRLADLPVPTTVLHMSADIRPGWPARQLAALLPLGTWAEVPGAPHNAWLTHPEELGSALRTALGTPT</sequence>
<evidence type="ECO:0000256" key="3">
    <source>
        <dbReference type="SAM" id="MobiDB-lite"/>
    </source>
</evidence>
<gene>
    <name evidence="5" type="ORF">C8263_11470</name>
</gene>
<dbReference type="EMBL" id="PYSV01000010">
    <property type="protein sequence ID" value="PTA67723.1"/>
    <property type="molecule type" value="Genomic_DNA"/>
</dbReference>
<reference evidence="5 6" key="1">
    <citation type="submission" date="2018-03" db="EMBL/GenBank/DDBJ databases">
        <title>Draft genome of Deinococcus sp. OD32.</title>
        <authorList>
            <person name="Wang X.-P."/>
            <person name="Du Z.-J."/>
        </authorList>
    </citation>
    <scope>NUCLEOTIDE SEQUENCE [LARGE SCALE GENOMIC DNA]</scope>
    <source>
        <strain evidence="5 6">OD32</strain>
    </source>
</reference>